<dbReference type="FunCoup" id="A0A1D2VEQ1">
    <property type="interactions" value="666"/>
</dbReference>
<dbReference type="GO" id="GO:0004585">
    <property type="term" value="F:ornithine carbamoyltransferase activity"/>
    <property type="evidence" value="ECO:0007669"/>
    <property type="project" value="UniProtKB-EC"/>
</dbReference>
<dbReference type="Pfam" id="PF02729">
    <property type="entry name" value="OTCace_N"/>
    <property type="match status" value="1"/>
</dbReference>
<dbReference type="InParanoid" id="A0A1D2VEQ1"/>
<keyword evidence="8" id="KW-1185">Reference proteome</keyword>
<evidence type="ECO:0000256" key="2">
    <source>
        <dbReference type="ARBA" id="ARBA00013007"/>
    </source>
</evidence>
<dbReference type="InterPro" id="IPR002292">
    <property type="entry name" value="Orn/put_carbamltrans"/>
</dbReference>
<reference evidence="8" key="1">
    <citation type="submission" date="2016-05" db="EMBL/GenBank/DDBJ databases">
        <title>Comparative genomics of biotechnologically important yeasts.</title>
        <authorList>
            <consortium name="DOE Joint Genome Institute"/>
            <person name="Riley R."/>
            <person name="Haridas S."/>
            <person name="Wolfe K.H."/>
            <person name="Lopes M.R."/>
            <person name="Hittinger C.T."/>
            <person name="Goker M."/>
            <person name="Salamov A."/>
            <person name="Wisecaver J."/>
            <person name="Long T.M."/>
            <person name="Aerts A.L."/>
            <person name="Barry K."/>
            <person name="Choi C."/>
            <person name="Clum A."/>
            <person name="Coughlan A.Y."/>
            <person name="Deshpande S."/>
            <person name="Douglass A.P."/>
            <person name="Hanson S.J."/>
            <person name="Klenk H.-P."/>
            <person name="Labutti K."/>
            <person name="Lapidus A."/>
            <person name="Lindquist E."/>
            <person name="Lipzen A."/>
            <person name="Meier-Kolthoff J.P."/>
            <person name="Ohm R.A."/>
            <person name="Otillar R.P."/>
            <person name="Pangilinan J."/>
            <person name="Peng Y."/>
            <person name="Rokas A."/>
            <person name="Rosa C.A."/>
            <person name="Scheuner C."/>
            <person name="Sibirny A.A."/>
            <person name="Slot J.C."/>
            <person name="Stielow J.B."/>
            <person name="Sun H."/>
            <person name="Kurtzman C.P."/>
            <person name="Blackwell M."/>
            <person name="Grigoriev I.V."/>
            <person name="Jeffries T.W."/>
        </authorList>
    </citation>
    <scope>NUCLEOTIDE SEQUENCE [LARGE SCALE GENOMIC DNA]</scope>
    <source>
        <strain evidence="8">DSM 1968</strain>
    </source>
</reference>
<dbReference type="AlphaFoldDB" id="A0A1D2VEQ1"/>
<dbReference type="GO" id="GO:0005739">
    <property type="term" value="C:mitochondrion"/>
    <property type="evidence" value="ECO:0007669"/>
    <property type="project" value="EnsemblFungi"/>
</dbReference>
<organism evidence="7 8">
    <name type="scientific">Ascoidea rubescens DSM 1968</name>
    <dbReference type="NCBI Taxonomy" id="1344418"/>
    <lineage>
        <taxon>Eukaryota</taxon>
        <taxon>Fungi</taxon>
        <taxon>Dikarya</taxon>
        <taxon>Ascomycota</taxon>
        <taxon>Saccharomycotina</taxon>
        <taxon>Saccharomycetes</taxon>
        <taxon>Ascoideaceae</taxon>
        <taxon>Ascoidea</taxon>
    </lineage>
</organism>
<name>A0A1D2VEQ1_9ASCO</name>
<dbReference type="InterPro" id="IPR006130">
    <property type="entry name" value="Asp/Orn_carbamoylTrfase"/>
</dbReference>
<evidence type="ECO:0000313" key="8">
    <source>
        <dbReference type="Proteomes" id="UP000095038"/>
    </source>
</evidence>
<dbReference type="STRING" id="1344418.A0A1D2VEQ1"/>
<proteinExistence type="inferred from homology"/>
<keyword evidence="3 4" id="KW-0808">Transferase</keyword>
<dbReference type="InterPro" id="IPR036901">
    <property type="entry name" value="Asp/Orn_carbamoylTrfase_sf"/>
</dbReference>
<dbReference type="FunFam" id="3.40.50.1370:FF:000008">
    <property type="entry name" value="Ornithine carbamoyltransferase"/>
    <property type="match status" value="1"/>
</dbReference>
<dbReference type="SUPFAM" id="SSF53671">
    <property type="entry name" value="Aspartate/ornithine carbamoyltransferase"/>
    <property type="match status" value="1"/>
</dbReference>
<evidence type="ECO:0000256" key="4">
    <source>
        <dbReference type="RuleBase" id="RU003634"/>
    </source>
</evidence>
<dbReference type="Proteomes" id="UP000095038">
    <property type="component" value="Unassembled WGS sequence"/>
</dbReference>
<evidence type="ECO:0000259" key="6">
    <source>
        <dbReference type="Pfam" id="PF02729"/>
    </source>
</evidence>
<dbReference type="GO" id="GO:0019240">
    <property type="term" value="P:citrulline biosynthetic process"/>
    <property type="evidence" value="ECO:0007669"/>
    <property type="project" value="TreeGrafter"/>
</dbReference>
<comment type="similarity">
    <text evidence="1">Belongs to the aspartate/ornithine carbamoyltransferase superfamily. OTCase family.</text>
</comment>
<protein>
    <recommendedName>
        <fullName evidence="2">ornithine carbamoyltransferase</fullName>
        <ecNumber evidence="2">2.1.3.3</ecNumber>
    </recommendedName>
</protein>
<evidence type="ECO:0000313" key="7">
    <source>
        <dbReference type="EMBL" id="ODV59947.1"/>
    </source>
</evidence>
<sequence>MSSTVSGFKPRHLVSMLELEKNELINLIDRAQYFKNLIKSNQLPPNNLDQALKGKTSALLFTKRSTRTRISSEGAVVYFGGHPFFLNQNDIQLGVNESLLDTVKVLSSMTSCIFARVNSHNDIQELCKYSSVPVINSLCDTFHPLQSIADLLTIKEQFSDLYDPVEKSFKGKLKLTWIGDANNVINDLSIACLKFGINVSVVLPKNIQFNNDIYLKGKEISKENNVKFEILNDPVIGCLNSNILVTDTFVSMGEEDSKLEKLKKFENLQINSNLVKSSKVNSNWIFMHCLPRHKEEVSDEVFYSDNSVVFQEAENRLYAAISAIEGFVINKGKLV</sequence>
<evidence type="ECO:0000256" key="3">
    <source>
        <dbReference type="ARBA" id="ARBA00022679"/>
    </source>
</evidence>
<dbReference type="OrthoDB" id="10252326at2759"/>
<dbReference type="GO" id="GO:0042450">
    <property type="term" value="P:L-arginine biosynthetic process via ornithine"/>
    <property type="evidence" value="ECO:0007669"/>
    <property type="project" value="EnsemblFungi"/>
</dbReference>
<dbReference type="Gene3D" id="3.40.50.1370">
    <property type="entry name" value="Aspartate/ornithine carbamoyltransferase"/>
    <property type="match status" value="2"/>
</dbReference>
<gene>
    <name evidence="7" type="ORF">ASCRUDRAFT_36965</name>
</gene>
<dbReference type="Pfam" id="PF00185">
    <property type="entry name" value="OTCace"/>
    <property type="match status" value="1"/>
</dbReference>
<feature type="domain" description="Aspartate/ornithine carbamoyltransferase Asp/Orn-binding" evidence="5">
    <location>
        <begin position="173"/>
        <end position="320"/>
    </location>
</feature>
<dbReference type="RefSeq" id="XP_020046254.1">
    <property type="nucleotide sequence ID" value="XM_020190730.1"/>
</dbReference>
<dbReference type="InterPro" id="IPR006132">
    <property type="entry name" value="Asp/Orn_carbamoyltranf_P-bd"/>
</dbReference>
<dbReference type="PANTHER" id="PTHR45753">
    <property type="entry name" value="ORNITHINE CARBAMOYLTRANSFERASE, MITOCHONDRIAL"/>
    <property type="match status" value="1"/>
</dbReference>
<dbReference type="PANTHER" id="PTHR45753:SF3">
    <property type="entry name" value="ORNITHINE TRANSCARBAMYLASE, MITOCHONDRIAL"/>
    <property type="match status" value="1"/>
</dbReference>
<dbReference type="EMBL" id="KV454484">
    <property type="protein sequence ID" value="ODV59947.1"/>
    <property type="molecule type" value="Genomic_DNA"/>
</dbReference>
<dbReference type="PRINTS" id="PR00102">
    <property type="entry name" value="OTCASE"/>
</dbReference>
<dbReference type="GO" id="GO:0005829">
    <property type="term" value="C:cytosol"/>
    <property type="evidence" value="ECO:0007669"/>
    <property type="project" value="EnsemblFungi"/>
</dbReference>
<dbReference type="EC" id="2.1.3.3" evidence="2"/>
<dbReference type="GO" id="GO:0016597">
    <property type="term" value="F:amino acid binding"/>
    <property type="evidence" value="ECO:0007669"/>
    <property type="project" value="InterPro"/>
</dbReference>
<dbReference type="GeneID" id="30964366"/>
<feature type="domain" description="Aspartate/ornithine carbamoyltransferase carbamoyl-P binding" evidence="6">
    <location>
        <begin position="11"/>
        <end position="156"/>
    </location>
</feature>
<evidence type="ECO:0000259" key="5">
    <source>
        <dbReference type="Pfam" id="PF00185"/>
    </source>
</evidence>
<accession>A0A1D2VEQ1</accession>
<dbReference type="GO" id="GO:1903269">
    <property type="term" value="C:ornithine carbamoyltransferase inhibitor complex"/>
    <property type="evidence" value="ECO:0007669"/>
    <property type="project" value="EnsemblFungi"/>
</dbReference>
<dbReference type="NCBIfam" id="TIGR00658">
    <property type="entry name" value="orni_carb_tr"/>
    <property type="match status" value="1"/>
</dbReference>
<dbReference type="PRINTS" id="PR00100">
    <property type="entry name" value="AOTCASE"/>
</dbReference>
<dbReference type="InterPro" id="IPR006131">
    <property type="entry name" value="Asp_carbamoyltransf_Asp/Orn-bd"/>
</dbReference>
<evidence type="ECO:0000256" key="1">
    <source>
        <dbReference type="ARBA" id="ARBA00007805"/>
    </source>
</evidence>
<dbReference type="PROSITE" id="PS00097">
    <property type="entry name" value="CARBAMOYLTRANSFERASE"/>
    <property type="match status" value="1"/>
</dbReference>